<sequence length="192" mass="21385">MATSDSPCRVAIHVKVTDIEGDPLARHLTLGQAFCTSVLSRDFHNQIQPDGYDAVHKPARFDSDEDISLNFLYDLGVKGRLSQDEVLKIPHSVYLASREQGNWNFIPKPRPIGQVKLRARKYPWGGRLEQDMLEELQSLDTGVKSLDAEVKSLDAESLDAEVKSLDAEVKSQDAEVKVQDAEIKVQVAEVNS</sequence>
<accession>A0A6A5Y9S6</accession>
<organism evidence="2 3">
    <name type="scientific">Aaosphaeria arxii CBS 175.79</name>
    <dbReference type="NCBI Taxonomy" id="1450172"/>
    <lineage>
        <taxon>Eukaryota</taxon>
        <taxon>Fungi</taxon>
        <taxon>Dikarya</taxon>
        <taxon>Ascomycota</taxon>
        <taxon>Pezizomycotina</taxon>
        <taxon>Dothideomycetes</taxon>
        <taxon>Pleosporomycetidae</taxon>
        <taxon>Pleosporales</taxon>
        <taxon>Pleosporales incertae sedis</taxon>
        <taxon>Aaosphaeria</taxon>
    </lineage>
</organism>
<dbReference type="RefSeq" id="XP_033390312.1">
    <property type="nucleotide sequence ID" value="XM_033526765.1"/>
</dbReference>
<keyword evidence="3" id="KW-1185">Reference proteome</keyword>
<protein>
    <submittedName>
        <fullName evidence="2">Uncharacterized protein</fullName>
    </submittedName>
</protein>
<keyword evidence="1" id="KW-0175">Coiled coil</keyword>
<evidence type="ECO:0000313" key="3">
    <source>
        <dbReference type="Proteomes" id="UP000799778"/>
    </source>
</evidence>
<dbReference type="Proteomes" id="UP000799778">
    <property type="component" value="Unassembled WGS sequence"/>
</dbReference>
<dbReference type="OrthoDB" id="4297596at2759"/>
<evidence type="ECO:0000256" key="1">
    <source>
        <dbReference type="SAM" id="Coils"/>
    </source>
</evidence>
<gene>
    <name evidence="2" type="ORF">BU24DRAFT_417617</name>
</gene>
<dbReference type="GeneID" id="54284162"/>
<dbReference type="EMBL" id="ML978066">
    <property type="protein sequence ID" value="KAF2021973.1"/>
    <property type="molecule type" value="Genomic_DNA"/>
</dbReference>
<name>A0A6A5Y9S6_9PLEO</name>
<feature type="coiled-coil region" evidence="1">
    <location>
        <begin position="155"/>
        <end position="191"/>
    </location>
</feature>
<reference evidence="2" key="1">
    <citation type="journal article" date="2020" name="Stud. Mycol.">
        <title>101 Dothideomycetes genomes: a test case for predicting lifestyles and emergence of pathogens.</title>
        <authorList>
            <person name="Haridas S."/>
            <person name="Albert R."/>
            <person name="Binder M."/>
            <person name="Bloem J."/>
            <person name="Labutti K."/>
            <person name="Salamov A."/>
            <person name="Andreopoulos B."/>
            <person name="Baker S."/>
            <person name="Barry K."/>
            <person name="Bills G."/>
            <person name="Bluhm B."/>
            <person name="Cannon C."/>
            <person name="Castanera R."/>
            <person name="Culley D."/>
            <person name="Daum C."/>
            <person name="Ezra D."/>
            <person name="Gonzalez J."/>
            <person name="Henrissat B."/>
            <person name="Kuo A."/>
            <person name="Liang C."/>
            <person name="Lipzen A."/>
            <person name="Lutzoni F."/>
            <person name="Magnuson J."/>
            <person name="Mondo S."/>
            <person name="Nolan M."/>
            <person name="Ohm R."/>
            <person name="Pangilinan J."/>
            <person name="Park H.-J."/>
            <person name="Ramirez L."/>
            <person name="Alfaro M."/>
            <person name="Sun H."/>
            <person name="Tritt A."/>
            <person name="Yoshinaga Y."/>
            <person name="Zwiers L.-H."/>
            <person name="Turgeon B."/>
            <person name="Goodwin S."/>
            <person name="Spatafora J."/>
            <person name="Crous P."/>
            <person name="Grigoriev I."/>
        </authorList>
    </citation>
    <scope>NUCLEOTIDE SEQUENCE</scope>
    <source>
        <strain evidence="2">CBS 175.79</strain>
    </source>
</reference>
<proteinExistence type="predicted"/>
<evidence type="ECO:0000313" key="2">
    <source>
        <dbReference type="EMBL" id="KAF2021973.1"/>
    </source>
</evidence>
<dbReference type="AlphaFoldDB" id="A0A6A5Y9S6"/>